<evidence type="ECO:0000313" key="3">
    <source>
        <dbReference type="Proteomes" id="UP001243989"/>
    </source>
</evidence>
<organism evidence="2 3">
    <name type="scientific">Colletotrichum phormii</name>
    <dbReference type="NCBI Taxonomy" id="359342"/>
    <lineage>
        <taxon>Eukaryota</taxon>
        <taxon>Fungi</taxon>
        <taxon>Dikarya</taxon>
        <taxon>Ascomycota</taxon>
        <taxon>Pezizomycotina</taxon>
        <taxon>Sordariomycetes</taxon>
        <taxon>Hypocreomycetidae</taxon>
        <taxon>Glomerellales</taxon>
        <taxon>Glomerellaceae</taxon>
        <taxon>Colletotrichum</taxon>
        <taxon>Colletotrichum acutatum species complex</taxon>
    </lineage>
</organism>
<accession>A0AAI9ZG42</accession>
<dbReference type="EMBL" id="JAHMHQ010000028">
    <property type="protein sequence ID" value="KAK1623617.1"/>
    <property type="molecule type" value="Genomic_DNA"/>
</dbReference>
<evidence type="ECO:0000256" key="1">
    <source>
        <dbReference type="SAM" id="SignalP"/>
    </source>
</evidence>
<feature type="chain" id="PRO_5042470325" evidence="1">
    <location>
        <begin position="21"/>
        <end position="115"/>
    </location>
</feature>
<keyword evidence="3" id="KW-1185">Reference proteome</keyword>
<proteinExistence type="predicted"/>
<protein>
    <submittedName>
        <fullName evidence="2">Uncharacterized protein</fullName>
    </submittedName>
</protein>
<dbReference type="GeneID" id="85477802"/>
<feature type="signal peptide" evidence="1">
    <location>
        <begin position="1"/>
        <end position="20"/>
    </location>
</feature>
<dbReference type="RefSeq" id="XP_060439612.1">
    <property type="nucleotide sequence ID" value="XM_060592940.1"/>
</dbReference>
<evidence type="ECO:0000313" key="2">
    <source>
        <dbReference type="EMBL" id="KAK1623617.1"/>
    </source>
</evidence>
<comment type="caution">
    <text evidence="2">The sequence shown here is derived from an EMBL/GenBank/DDBJ whole genome shotgun (WGS) entry which is preliminary data.</text>
</comment>
<dbReference type="AlphaFoldDB" id="A0AAI9ZG42"/>
<reference evidence="2" key="1">
    <citation type="submission" date="2021-06" db="EMBL/GenBank/DDBJ databases">
        <title>Comparative genomics, transcriptomics and evolutionary studies reveal genomic signatures of adaptation to plant cell wall in hemibiotrophic fungi.</title>
        <authorList>
            <consortium name="DOE Joint Genome Institute"/>
            <person name="Baroncelli R."/>
            <person name="Diaz J.F."/>
            <person name="Benocci T."/>
            <person name="Peng M."/>
            <person name="Battaglia E."/>
            <person name="Haridas S."/>
            <person name="Andreopoulos W."/>
            <person name="Labutti K."/>
            <person name="Pangilinan J."/>
            <person name="Floch G.L."/>
            <person name="Makela M.R."/>
            <person name="Henrissat B."/>
            <person name="Grigoriev I.V."/>
            <person name="Crouch J.A."/>
            <person name="De Vries R.P."/>
            <person name="Sukno S.A."/>
            <person name="Thon M.R."/>
        </authorList>
    </citation>
    <scope>NUCLEOTIDE SEQUENCE</scope>
    <source>
        <strain evidence="2">CBS 102054</strain>
    </source>
</reference>
<name>A0AAI9ZG42_9PEZI</name>
<dbReference type="Proteomes" id="UP001243989">
    <property type="component" value="Unassembled WGS sequence"/>
</dbReference>
<sequence>MHPTLFLSAALGLLVAPSAGLPVQPDEKLSTLGPSADLPIQPDDKLTTVSPIDVVDNIPHVEVLRNYGYCALQCTPELFMLITVVDCINDCMAERGYAEYGPIWPDQIEMDMEGS</sequence>
<keyword evidence="1" id="KW-0732">Signal</keyword>
<gene>
    <name evidence="2" type="ORF">BDP81DRAFT_454408</name>
</gene>